<organism evidence="2 3">
    <name type="scientific">Batrachochytrium salamandrivorans</name>
    <dbReference type="NCBI Taxonomy" id="1357716"/>
    <lineage>
        <taxon>Eukaryota</taxon>
        <taxon>Fungi</taxon>
        <taxon>Fungi incertae sedis</taxon>
        <taxon>Chytridiomycota</taxon>
        <taxon>Chytridiomycota incertae sedis</taxon>
        <taxon>Chytridiomycetes</taxon>
        <taxon>Rhizophydiales</taxon>
        <taxon>Rhizophydiales incertae sedis</taxon>
        <taxon>Batrachochytrium</taxon>
    </lineage>
</organism>
<dbReference type="InterPro" id="IPR036322">
    <property type="entry name" value="WD40_repeat_dom_sf"/>
</dbReference>
<dbReference type="InterPro" id="IPR001680">
    <property type="entry name" value="WD40_rpt"/>
</dbReference>
<dbReference type="EMBL" id="JAFCIX010000125">
    <property type="protein sequence ID" value="KAH6597927.1"/>
    <property type="molecule type" value="Genomic_DNA"/>
</dbReference>
<accession>A0ABQ8FGJ9</accession>
<keyword evidence="3" id="KW-1185">Reference proteome</keyword>
<feature type="domain" description="F-box" evidence="1">
    <location>
        <begin position="50"/>
        <end position="96"/>
    </location>
</feature>
<evidence type="ECO:0000313" key="3">
    <source>
        <dbReference type="Proteomes" id="UP001648503"/>
    </source>
</evidence>
<dbReference type="SUPFAM" id="SSF81383">
    <property type="entry name" value="F-box domain"/>
    <property type="match status" value="1"/>
</dbReference>
<sequence length="612" mass="68434">MPKGCSMDRPYKRPCHTSVDPVEQGAHSISAQDTMSGLAIHELSAAGGGLDFMCLLSDEVILHILLQLRLNDILRLSQVAVSWRRMAFDNALWRSLFISCFSKPSAGWLPDSNYLVRHEKNKRASLPTEPRHLWYRLYRIHHNWITGSIIWKTVHLYLEHVYFAKWSKDRVGHRIIKSATIQYSASKGHKTAAYTDDALCGRIRWLMASVLCACIGNPSSSLNFFHIRDVIDLEHRKAIVSVAFNDRVVCTFSEDYKISLFSYRPRQETVHIATLSGSKAGSPVDLHLTVTKGASFSWSGNPMFSLSVVCGSLVFGGGWEPYIQQVHFTDSRVVSSYQFFPSDLASHKPESRSFPSIYSTLKSSTPSCRSCNLAEDSTQPPSVRAYSMYWNPRLLSMEPIVHSFASISAISLAPPFVVCAHMDNSVQIYTFDYLYAKKLCECPTPETSLQQPKLVHVKTLYGHTSHVTAISLVKGRLITCASDGIKVWEIPDLHRQSMVFTSPNSSSLSQTPNVPGLSLSTILSSLPDDPVVTLMDLVSQRDFVDSSDSNYTTAAWVGVDSTRLVIHELRSTTTPMQRTLDDTDELCTPYPASSSKHALCQQQHILKVLNFS</sequence>
<dbReference type="SMART" id="SM00320">
    <property type="entry name" value="WD40"/>
    <property type="match status" value="3"/>
</dbReference>
<reference evidence="2 3" key="1">
    <citation type="submission" date="2021-02" db="EMBL/GenBank/DDBJ databases">
        <title>Variation within the Batrachochytrium salamandrivorans European outbreak.</title>
        <authorList>
            <person name="Kelly M."/>
            <person name="Pasmans F."/>
            <person name="Shea T.P."/>
            <person name="Munoz J.F."/>
            <person name="Carranza S."/>
            <person name="Cuomo C.A."/>
            <person name="Martel A."/>
        </authorList>
    </citation>
    <scope>NUCLEOTIDE SEQUENCE [LARGE SCALE GENOMIC DNA]</scope>
    <source>
        <strain evidence="2 3">AMFP18/2</strain>
    </source>
</reference>
<dbReference type="Gene3D" id="1.20.1280.50">
    <property type="match status" value="1"/>
</dbReference>
<evidence type="ECO:0000313" key="2">
    <source>
        <dbReference type="EMBL" id="KAH6597927.1"/>
    </source>
</evidence>
<dbReference type="InterPro" id="IPR036047">
    <property type="entry name" value="F-box-like_dom_sf"/>
</dbReference>
<evidence type="ECO:0000259" key="1">
    <source>
        <dbReference type="PROSITE" id="PS50181"/>
    </source>
</evidence>
<dbReference type="InterPro" id="IPR001810">
    <property type="entry name" value="F-box_dom"/>
</dbReference>
<dbReference type="PROSITE" id="PS50181">
    <property type="entry name" value="FBOX"/>
    <property type="match status" value="1"/>
</dbReference>
<proteinExistence type="predicted"/>
<gene>
    <name evidence="2" type="ORF">BASA50_004082</name>
</gene>
<dbReference type="SUPFAM" id="SSF50978">
    <property type="entry name" value="WD40 repeat-like"/>
    <property type="match status" value="1"/>
</dbReference>
<dbReference type="Pfam" id="PF12937">
    <property type="entry name" value="F-box-like"/>
    <property type="match status" value="1"/>
</dbReference>
<dbReference type="InterPro" id="IPR015943">
    <property type="entry name" value="WD40/YVTN_repeat-like_dom_sf"/>
</dbReference>
<comment type="caution">
    <text evidence="2">The sequence shown here is derived from an EMBL/GenBank/DDBJ whole genome shotgun (WGS) entry which is preliminary data.</text>
</comment>
<dbReference type="Proteomes" id="UP001648503">
    <property type="component" value="Unassembled WGS sequence"/>
</dbReference>
<name>A0ABQ8FGJ9_9FUNG</name>
<dbReference type="Gene3D" id="2.130.10.10">
    <property type="entry name" value="YVTN repeat-like/Quinoprotein amine dehydrogenase"/>
    <property type="match status" value="1"/>
</dbReference>
<protein>
    <recommendedName>
        <fullName evidence="1">F-box domain-containing protein</fullName>
    </recommendedName>
</protein>